<keyword evidence="9" id="KW-1185">Reference proteome</keyword>
<feature type="domain" description="Spermatid maturation protein 1 N-terminal" evidence="7">
    <location>
        <begin position="1"/>
        <end position="253"/>
    </location>
</feature>
<evidence type="ECO:0000313" key="9">
    <source>
        <dbReference type="Proteomes" id="UP000694564"/>
    </source>
</evidence>
<feature type="region of interest" description="Disordered" evidence="5">
    <location>
        <begin position="465"/>
        <end position="497"/>
    </location>
</feature>
<evidence type="ECO:0000256" key="2">
    <source>
        <dbReference type="ARBA" id="ARBA00022692"/>
    </source>
</evidence>
<reference evidence="8" key="1">
    <citation type="submission" date="2025-08" db="UniProtKB">
        <authorList>
            <consortium name="Ensembl"/>
        </authorList>
    </citation>
    <scope>IDENTIFICATION</scope>
</reference>
<feature type="region of interest" description="Disordered" evidence="5">
    <location>
        <begin position="269"/>
        <end position="302"/>
    </location>
</feature>
<evidence type="ECO:0000256" key="3">
    <source>
        <dbReference type="ARBA" id="ARBA00022989"/>
    </source>
</evidence>
<protein>
    <submittedName>
        <fullName evidence="8">SPEM family member 2</fullName>
    </submittedName>
</protein>
<comment type="subcellular location">
    <subcellularLocation>
        <location evidence="1">Membrane</location>
        <topology evidence="1">Single-pass membrane protein</topology>
    </subcellularLocation>
</comment>
<dbReference type="Ensembl" id="ENSSVLT00005009174.1">
    <property type="protein sequence ID" value="ENSSVLP00005008249.1"/>
    <property type="gene ID" value="ENSSVLG00005006720.1"/>
</dbReference>
<feature type="compositionally biased region" description="Pro residues" evidence="5">
    <location>
        <begin position="276"/>
        <end position="287"/>
    </location>
</feature>
<sequence>MENQLWHDTLGCCNQYQESPQDVEDILFLLVGLIILVNIGINVATVMWHELQNALDKIVYWINQKNEVQPSECFPKDPPAKVQDIHIHCVLDPVQVRMTQPTRYSSSSYHYLHNRGNRQQQRRQCQRRQCHQHCRPSHQQRPRNHRKFSHGRPVFRNQTHNRKMSQLQSIPFFDLEDRDSYLDEEDLTFPHPQNPYGGWGGLYQRMGLPSNMGLWGRKGGILASLPPPSIYLSPELRLLPKRVEAKSELRLQSSGPHCSQSRIWGNTEAEQWTSSPLPPRRLPPNPSWVPGGHSPYSSGGQTLYDAWDQRRRCVEGSEPPPTLVSRNPRQEAQGYREHYSPPSHRRNLPGHAHSQPNRSPYPSMGHLGYSTRDSHEVRRRAADWAEALPPRHPLTTSTSLTVMGEASYQRVPAASSAMLPHSSQPLPEVQAIDPAPVPATFVPLSRNPGGNANYQVYDSLELKRQVQESRVRASSLPPPSTSTSRPSLHRSRTGKLN</sequence>
<dbReference type="PANTHER" id="PTHR34834">
    <property type="entry name" value="SPERMATID MATURATION PROTEIN 1"/>
    <property type="match status" value="1"/>
</dbReference>
<evidence type="ECO:0000259" key="7">
    <source>
        <dbReference type="Pfam" id="PF15670"/>
    </source>
</evidence>
<dbReference type="AlphaFoldDB" id="A0A8D2B3U5"/>
<dbReference type="GeneTree" id="ENSGT00510000049558"/>
<evidence type="ECO:0000256" key="5">
    <source>
        <dbReference type="SAM" id="MobiDB-lite"/>
    </source>
</evidence>
<keyword evidence="4 6" id="KW-0472">Membrane</keyword>
<dbReference type="Pfam" id="PF15670">
    <property type="entry name" value="Spem1"/>
    <property type="match status" value="1"/>
</dbReference>
<keyword evidence="2 6" id="KW-0812">Transmembrane</keyword>
<dbReference type="Proteomes" id="UP000694564">
    <property type="component" value="Chromosome 3"/>
</dbReference>
<evidence type="ECO:0000313" key="8">
    <source>
        <dbReference type="Ensembl" id="ENSSVLP00005008249.1"/>
    </source>
</evidence>
<organism evidence="8 9">
    <name type="scientific">Sciurus vulgaris</name>
    <name type="common">Eurasian red squirrel</name>
    <dbReference type="NCBI Taxonomy" id="55149"/>
    <lineage>
        <taxon>Eukaryota</taxon>
        <taxon>Metazoa</taxon>
        <taxon>Chordata</taxon>
        <taxon>Craniata</taxon>
        <taxon>Vertebrata</taxon>
        <taxon>Euteleostomi</taxon>
        <taxon>Mammalia</taxon>
        <taxon>Eutheria</taxon>
        <taxon>Euarchontoglires</taxon>
        <taxon>Glires</taxon>
        <taxon>Rodentia</taxon>
        <taxon>Sciuromorpha</taxon>
        <taxon>Sciuridae</taxon>
        <taxon>Sciurinae</taxon>
        <taxon>Sciurini</taxon>
        <taxon>Sciurus</taxon>
    </lineage>
</organism>
<reference evidence="8" key="2">
    <citation type="submission" date="2025-09" db="UniProtKB">
        <authorList>
            <consortium name="Ensembl"/>
        </authorList>
    </citation>
    <scope>IDENTIFICATION</scope>
</reference>
<feature type="compositionally biased region" description="Basic residues" evidence="5">
    <location>
        <begin position="126"/>
        <end position="150"/>
    </location>
</feature>
<keyword evidence="3 6" id="KW-1133">Transmembrane helix</keyword>
<feature type="region of interest" description="Disordered" evidence="5">
    <location>
        <begin position="314"/>
        <end position="367"/>
    </location>
</feature>
<feature type="compositionally biased region" description="Basic residues" evidence="5">
    <location>
        <begin position="487"/>
        <end position="497"/>
    </location>
</feature>
<feature type="transmembrane region" description="Helical" evidence="6">
    <location>
        <begin position="26"/>
        <end position="48"/>
    </location>
</feature>
<gene>
    <name evidence="8" type="primary">SPEM2</name>
</gene>
<dbReference type="InterPro" id="IPR031368">
    <property type="entry name" value="SPEM1_N"/>
</dbReference>
<evidence type="ECO:0000256" key="6">
    <source>
        <dbReference type="SAM" id="Phobius"/>
    </source>
</evidence>
<accession>A0A8D2B3U5</accession>
<name>A0A8D2B3U5_SCIVU</name>
<proteinExistence type="predicted"/>
<dbReference type="GO" id="GO:0016020">
    <property type="term" value="C:membrane"/>
    <property type="evidence" value="ECO:0007669"/>
    <property type="project" value="UniProtKB-SubCell"/>
</dbReference>
<feature type="region of interest" description="Disordered" evidence="5">
    <location>
        <begin position="126"/>
        <end position="151"/>
    </location>
</feature>
<evidence type="ECO:0000256" key="4">
    <source>
        <dbReference type="ARBA" id="ARBA00023136"/>
    </source>
</evidence>
<evidence type="ECO:0000256" key="1">
    <source>
        <dbReference type="ARBA" id="ARBA00004167"/>
    </source>
</evidence>
<dbReference type="PANTHER" id="PTHR34834:SF2">
    <property type="entry name" value="SPEM FAMILY MEMBER 2"/>
    <property type="match status" value="1"/>
</dbReference>